<accession>G8EXZ8</accession>
<gene>
    <name evidence="1" type="ORF">SXFG_00138</name>
</gene>
<evidence type="ECO:0000313" key="1">
    <source>
        <dbReference type="EMBL" id="AET72688.1"/>
    </source>
</evidence>
<dbReference type="GO" id="GO:0005198">
    <property type="term" value="F:structural molecule activity"/>
    <property type="evidence" value="ECO:0007669"/>
    <property type="project" value="InterPro"/>
</dbReference>
<protein>
    <recommendedName>
        <fullName evidence="3">Phage portal protein</fullName>
    </recommendedName>
</protein>
<reference evidence="1 2" key="1">
    <citation type="submission" date="2010-12" db="EMBL/GenBank/DDBJ databases">
        <title>The Genome Sequence of Synechococcus phage S-CAM8 0608SB47.</title>
        <authorList>
            <consortium name="The Broad Institute Genome Sequencing Platform"/>
            <person name="Henn M.R."/>
            <person name="Martiny J."/>
            <person name="Weihe C."/>
            <person name="Levin J."/>
            <person name="Malboeuf C."/>
            <person name="Casali M."/>
            <person name="Russ C."/>
            <person name="Lennon N."/>
            <person name="Chapman S.B."/>
            <person name="Erlich R."/>
            <person name="Young S.K."/>
            <person name="Yandava C."/>
            <person name="Zeng Q."/>
            <person name="Alvarado L."/>
            <person name="Anderson S."/>
            <person name="Berlin A."/>
            <person name="Chen Z."/>
            <person name="Freedman E."/>
            <person name="Gellesch M."/>
            <person name="Goldberg J."/>
            <person name="Green L."/>
            <person name="Griggs A."/>
            <person name="Gujja S."/>
            <person name="Heilman E.R."/>
            <person name="Heiman D."/>
            <person name="Hollinger A."/>
            <person name="Howarth C."/>
            <person name="Larson L."/>
            <person name="Mehta T."/>
            <person name="Pearson M."/>
            <person name="Roberts A."/>
            <person name="Ryan E."/>
            <person name="Saif S."/>
            <person name="Shea T."/>
            <person name="Shenoy N."/>
            <person name="Sisk P."/>
            <person name="Stolte C."/>
            <person name="Sykes S."/>
            <person name="White J."/>
            <person name="Haas B."/>
            <person name="Nusbaum C."/>
            <person name="Birren B."/>
        </authorList>
    </citation>
    <scope>NUCLEOTIDE SEQUENCE [LARGE SCALE GENOMIC DNA]</scope>
    <source>
        <strain evidence="1 2">0608SB47</strain>
    </source>
</reference>
<name>G8EXZ8_9CAUD</name>
<dbReference type="Proteomes" id="UP000297591">
    <property type="component" value="Segment"/>
</dbReference>
<dbReference type="EMBL" id="JF974299">
    <property type="protein sequence ID" value="AET72688.1"/>
    <property type="molecule type" value="Genomic_DNA"/>
</dbReference>
<evidence type="ECO:0008006" key="3">
    <source>
        <dbReference type="Google" id="ProtNLM"/>
    </source>
</evidence>
<dbReference type="GO" id="GO:0019068">
    <property type="term" value="P:virion assembly"/>
    <property type="evidence" value="ECO:0007669"/>
    <property type="project" value="InterPro"/>
</dbReference>
<evidence type="ECO:0000313" key="2">
    <source>
        <dbReference type="Proteomes" id="UP000297591"/>
    </source>
</evidence>
<dbReference type="NCBIfam" id="TIGR01539">
    <property type="entry name" value="portal_lambda"/>
    <property type="match status" value="1"/>
</dbReference>
<sequence length="494" mass="57382">MGLRTRFLRTLGLQRVPRDQPRRRRRSYAGAIVSRLTSDWMSTRASADAEIRNSLSKLRDRSREMVRNNPYAKQAKRTTQVNVVGSGIKLQSQVQQVRGRKPSEAINRLIEEKWHLWTRAQYCDVAGRHSFHMMEWLATGALPESGEALFRIIRRPFGGSRVPLALEMIESDVLDEEYQGPTLAKLNEWRMGVEINEWGRPVRYAFLTRHPGDYWFQNAPQKGDKHVFLPAEDVIHLFIPERPQQHRGVPWFHSVMADAHQLQGYEEAAVIRARAGASVMGFVTSPEGELEGDDVEADRRISEFEPGMWKYLEPGQNVSVPNISSPDQQYEMFVKNKVRRFASGFGCSYETLSRDFSETNYSSSRLSLLEDREHWKVIQSYLIENFHNRVFREWLDLAVLAGELPFDDYDSRPERYDTPRWMARGWDWVDPLKEAKAYRQMEQAGYMTKAQIVAKLGGDFFDNLTEFSREQQAAEELNVELDRDIIDELPEEVE</sequence>
<dbReference type="Pfam" id="PF05136">
    <property type="entry name" value="Phage_portal_2"/>
    <property type="match status" value="1"/>
</dbReference>
<organism evidence="1 2">
    <name type="scientific">Synechococcus phage S-CAM8</name>
    <dbReference type="NCBI Taxonomy" id="754038"/>
    <lineage>
        <taxon>Viruses</taxon>
        <taxon>Duplodnaviria</taxon>
        <taxon>Heunggongvirae</taxon>
        <taxon>Uroviricota</taxon>
        <taxon>Caudoviricetes</taxon>
        <taxon>Pantevenvirales</taxon>
        <taxon>Kyanoviridae</taxon>
        <taxon>Neritesvirus</taxon>
        <taxon>Neritesvirus scam8</taxon>
    </lineage>
</organism>
<proteinExistence type="predicted"/>
<dbReference type="InterPro" id="IPR006429">
    <property type="entry name" value="Phage_lambda_portal"/>
</dbReference>